<organism evidence="3 4">
    <name type="scientific">Saccharopolyspora gloriosae</name>
    <dbReference type="NCBI Taxonomy" id="455344"/>
    <lineage>
        <taxon>Bacteria</taxon>
        <taxon>Bacillati</taxon>
        <taxon>Actinomycetota</taxon>
        <taxon>Actinomycetes</taxon>
        <taxon>Pseudonocardiales</taxon>
        <taxon>Pseudonocardiaceae</taxon>
        <taxon>Saccharopolyspora</taxon>
    </lineage>
</organism>
<evidence type="ECO:0000256" key="2">
    <source>
        <dbReference type="SAM" id="SignalP"/>
    </source>
</evidence>
<proteinExistence type="predicted"/>
<name>A0A840NPL2_9PSEU</name>
<reference evidence="3 4" key="1">
    <citation type="submission" date="2020-08" db="EMBL/GenBank/DDBJ databases">
        <title>Sequencing the genomes of 1000 actinobacteria strains.</title>
        <authorList>
            <person name="Klenk H.-P."/>
        </authorList>
    </citation>
    <scope>NUCLEOTIDE SEQUENCE [LARGE SCALE GENOMIC DNA]</scope>
    <source>
        <strain evidence="3 4">DSM 45582</strain>
    </source>
</reference>
<evidence type="ECO:0000313" key="4">
    <source>
        <dbReference type="Proteomes" id="UP000580474"/>
    </source>
</evidence>
<feature type="transmembrane region" description="Helical" evidence="1">
    <location>
        <begin position="476"/>
        <end position="500"/>
    </location>
</feature>
<evidence type="ECO:0008006" key="5">
    <source>
        <dbReference type="Google" id="ProtNLM"/>
    </source>
</evidence>
<keyword evidence="1" id="KW-0812">Transmembrane</keyword>
<keyword evidence="2" id="KW-0732">Signal</keyword>
<feature type="chain" id="PRO_5032377224" description="Gram-positive cocci surface proteins LPxTG domain-containing protein" evidence="2">
    <location>
        <begin position="31"/>
        <end position="505"/>
    </location>
</feature>
<dbReference type="AlphaFoldDB" id="A0A840NPL2"/>
<keyword evidence="1" id="KW-0472">Membrane</keyword>
<sequence length="505" mass="51104">MRSVRPLRRFTAVTTVSLAVAGLGMPAAFAQTTPVPTPVDPDQPPALEVPVQPGPISAEVGTGIGVVRVLPGTVPGESIFDDPAYEDALRKQSLIELGLGLAKSKADSGAYLAHERATAEAAPFGAAIGGYSPQVPGASVVQTAVPDHAEPTVTGVRPPASPADALVKLGLLEGSAHARWDDRLGPCVSPISEASSSLGSLSAVNVLPALPDGPQQVSELLPAEQRDAPEAALAGEMPGSLARLGGLLSGGAPTESGAGSLLNVPDAVRAQSRIELVDVPGSAGKAVRATSAMQLASVRLLSGTPQELRVDVVSEPKLTVTATGDPETSTVDYEAPVLRVSQGGRELVVIDAANPTADLPIGLPGAPGELPVVGPALNERVLDIGVLRLSIGELTEEAQGTEMRAGARLFDLKLLPGTALGMPDAALAHVTFGEQTARAGAPEGGVVCEVPAQQQPAPAPPAQGAAAPPLAKTSGAYYTIPLFWTGTGLLLLGGVLVAAVPRRQQ</sequence>
<comment type="caution">
    <text evidence="3">The sequence shown here is derived from an EMBL/GenBank/DDBJ whole genome shotgun (WGS) entry which is preliminary data.</text>
</comment>
<accession>A0A840NPL2</accession>
<dbReference type="Proteomes" id="UP000580474">
    <property type="component" value="Unassembled WGS sequence"/>
</dbReference>
<feature type="signal peptide" evidence="2">
    <location>
        <begin position="1"/>
        <end position="30"/>
    </location>
</feature>
<protein>
    <recommendedName>
        <fullName evidence="5">Gram-positive cocci surface proteins LPxTG domain-containing protein</fullName>
    </recommendedName>
</protein>
<evidence type="ECO:0000313" key="3">
    <source>
        <dbReference type="EMBL" id="MBB5072298.1"/>
    </source>
</evidence>
<evidence type="ECO:0000256" key="1">
    <source>
        <dbReference type="SAM" id="Phobius"/>
    </source>
</evidence>
<keyword evidence="4" id="KW-1185">Reference proteome</keyword>
<dbReference type="RefSeq" id="WP_184483551.1">
    <property type="nucleotide sequence ID" value="NZ_JACHIV010000001.1"/>
</dbReference>
<dbReference type="EMBL" id="JACHIV010000001">
    <property type="protein sequence ID" value="MBB5072298.1"/>
    <property type="molecule type" value="Genomic_DNA"/>
</dbReference>
<keyword evidence="1" id="KW-1133">Transmembrane helix</keyword>
<gene>
    <name evidence="3" type="ORF">BJ969_005386</name>
</gene>